<comment type="caution">
    <text evidence="3">The sequence shown here is derived from an EMBL/GenBank/DDBJ whole genome shotgun (WGS) entry which is preliminary data.</text>
</comment>
<sequence length="450" mass="50889">MVPSFRDVNRSVLKGREPYGSVLLGRELNQLDCFCLEPLYPPPNAPPDERFQTVVLPCCTGVSHFACIARQICQTAARTAAGVRLGESCPYCRRRAFMEYAVATEQWAALVRQHNQHMPNPVEEQLRFMADIVNAPRTPSPPPAAHHHQQQQQVQAVQQQQQVQAVQQQRRRRTVRDDRRYEIAAIVCSRRAADGQRRELRIHWRSFGYRDDTFEAEADIARQAPQIHAAWLELHDLGHTPPHNYQFPERPQGWMSTVRSGRNLPVVESIYPGRNPAHRRLFDAQGAAVAEAQNVPPAPAEEAMEEEEEHHQNLPGAPAAAATPPQAAEEGNQIQMEAVPAAVEVILIDDDDDDEILLEEAAPPPAANQELEENGGGVVMSDHWAPFWFWTMDHPYNPVSLDSLDSPNNLVSLDSLDNPDKQQMKRWTRMVAELVMADHWAPFWVITKIF</sequence>
<feature type="region of interest" description="Disordered" evidence="1">
    <location>
        <begin position="288"/>
        <end position="332"/>
    </location>
</feature>
<dbReference type="SUPFAM" id="SSF54160">
    <property type="entry name" value="Chromo domain-like"/>
    <property type="match status" value="1"/>
</dbReference>
<dbReference type="Proteomes" id="UP001620626">
    <property type="component" value="Unassembled WGS sequence"/>
</dbReference>
<dbReference type="PROSITE" id="PS50013">
    <property type="entry name" value="CHROMO_2"/>
    <property type="match status" value="1"/>
</dbReference>
<gene>
    <name evidence="3" type="ORF">niasHT_035270</name>
</gene>
<dbReference type="Pfam" id="PF00385">
    <property type="entry name" value="Chromo"/>
    <property type="match status" value="1"/>
</dbReference>
<evidence type="ECO:0000256" key="1">
    <source>
        <dbReference type="SAM" id="MobiDB-lite"/>
    </source>
</evidence>
<reference evidence="3 4" key="1">
    <citation type="submission" date="2024-10" db="EMBL/GenBank/DDBJ databases">
        <authorList>
            <person name="Kim D."/>
        </authorList>
    </citation>
    <scope>NUCLEOTIDE SEQUENCE [LARGE SCALE GENOMIC DNA]</scope>
    <source>
        <strain evidence="3">BH-2024</strain>
    </source>
</reference>
<feature type="domain" description="Chromo" evidence="2">
    <location>
        <begin position="181"/>
        <end position="243"/>
    </location>
</feature>
<dbReference type="Gene3D" id="2.40.50.40">
    <property type="match status" value="1"/>
</dbReference>
<accession>A0ABD2IZG1</accession>
<evidence type="ECO:0000313" key="4">
    <source>
        <dbReference type="Proteomes" id="UP001620626"/>
    </source>
</evidence>
<name>A0ABD2IZG1_9BILA</name>
<evidence type="ECO:0000259" key="2">
    <source>
        <dbReference type="PROSITE" id="PS50013"/>
    </source>
</evidence>
<dbReference type="EMBL" id="JBICBT010001071">
    <property type="protein sequence ID" value="KAL3084661.1"/>
    <property type="molecule type" value="Genomic_DNA"/>
</dbReference>
<keyword evidence="4" id="KW-1185">Reference proteome</keyword>
<feature type="compositionally biased region" description="Low complexity" evidence="1">
    <location>
        <begin position="315"/>
        <end position="328"/>
    </location>
</feature>
<dbReference type="InterPro" id="IPR000953">
    <property type="entry name" value="Chromo/chromo_shadow_dom"/>
</dbReference>
<proteinExistence type="predicted"/>
<dbReference type="InterPro" id="IPR023780">
    <property type="entry name" value="Chromo_domain"/>
</dbReference>
<dbReference type="AlphaFoldDB" id="A0ABD2IZG1"/>
<dbReference type="InterPro" id="IPR016197">
    <property type="entry name" value="Chromo-like_dom_sf"/>
</dbReference>
<protein>
    <recommendedName>
        <fullName evidence="2">Chromo domain-containing protein</fullName>
    </recommendedName>
</protein>
<organism evidence="3 4">
    <name type="scientific">Heterodera trifolii</name>
    <dbReference type="NCBI Taxonomy" id="157864"/>
    <lineage>
        <taxon>Eukaryota</taxon>
        <taxon>Metazoa</taxon>
        <taxon>Ecdysozoa</taxon>
        <taxon>Nematoda</taxon>
        <taxon>Chromadorea</taxon>
        <taxon>Rhabditida</taxon>
        <taxon>Tylenchina</taxon>
        <taxon>Tylenchomorpha</taxon>
        <taxon>Tylenchoidea</taxon>
        <taxon>Heteroderidae</taxon>
        <taxon>Heteroderinae</taxon>
        <taxon>Heterodera</taxon>
    </lineage>
</organism>
<dbReference type="CDD" id="cd00024">
    <property type="entry name" value="CD_CSD"/>
    <property type="match status" value="1"/>
</dbReference>
<evidence type="ECO:0000313" key="3">
    <source>
        <dbReference type="EMBL" id="KAL3084661.1"/>
    </source>
</evidence>